<dbReference type="AlphaFoldDB" id="A0A450X478"/>
<accession>A0A450X478</accession>
<evidence type="ECO:0000313" key="3">
    <source>
        <dbReference type="EMBL" id="VFK30494.1"/>
    </source>
</evidence>
<evidence type="ECO:0000313" key="2">
    <source>
        <dbReference type="EMBL" id="VFK24096.1"/>
    </source>
</evidence>
<evidence type="ECO:0000256" key="1">
    <source>
        <dbReference type="SAM" id="Phobius"/>
    </source>
</evidence>
<evidence type="ECO:0008006" key="5">
    <source>
        <dbReference type="Google" id="ProtNLM"/>
    </source>
</evidence>
<protein>
    <recommendedName>
        <fullName evidence="5">Phage integrase, N-terminal SAM-like domain</fullName>
    </recommendedName>
</protein>
<organism evidence="2">
    <name type="scientific">Candidatus Kentrum sp. MB</name>
    <dbReference type="NCBI Taxonomy" id="2138164"/>
    <lineage>
        <taxon>Bacteria</taxon>
        <taxon>Pseudomonadati</taxon>
        <taxon>Pseudomonadota</taxon>
        <taxon>Gammaproteobacteria</taxon>
        <taxon>Candidatus Kentrum</taxon>
    </lineage>
</organism>
<dbReference type="EMBL" id="CAADFO010000007">
    <property type="protein sequence ID" value="VFK24096.1"/>
    <property type="molecule type" value="Genomic_DNA"/>
</dbReference>
<sequence length="142" mass="15896">MRSASEANFKQNYQTRLKLKGLQPSTIDAYARAIRRIPLVPKLQLPLVPKLQLGNLLLGNSSFPSHSISLSPFPTNLDQSRLPQIVSRAGITPVFRSIHIPSRHWIMMDVIKLLTHHRLAYDGLRVIAFFLNLIGGFGFVGA</sequence>
<gene>
    <name evidence="2" type="ORF">BECKMB1821G_GA0114241_100724</name>
    <name evidence="4" type="ORF">BECKMB1821H_GA0114242_10195</name>
    <name evidence="3" type="ORF">BECKMB1821I_GA0114274_10166</name>
</gene>
<reference evidence="2" key="1">
    <citation type="submission" date="2019-02" db="EMBL/GenBank/DDBJ databases">
        <authorList>
            <person name="Gruber-Vodicka R. H."/>
            <person name="Seah K. B. B."/>
        </authorList>
    </citation>
    <scope>NUCLEOTIDE SEQUENCE</scope>
    <source>
        <strain evidence="2">BECK_BZ197</strain>
        <strain evidence="4">BECK_BZ198</strain>
        <strain evidence="3">BECK_BZ199</strain>
    </source>
</reference>
<dbReference type="EMBL" id="CAADFQ010000016">
    <property type="protein sequence ID" value="VFK30494.1"/>
    <property type="molecule type" value="Genomic_DNA"/>
</dbReference>
<keyword evidence="1" id="KW-0472">Membrane</keyword>
<name>A0A450X478_9GAMM</name>
<dbReference type="EMBL" id="CAADGH010000019">
    <property type="protein sequence ID" value="VFK75273.1"/>
    <property type="molecule type" value="Genomic_DNA"/>
</dbReference>
<proteinExistence type="predicted"/>
<keyword evidence="1" id="KW-1133">Transmembrane helix</keyword>
<evidence type="ECO:0000313" key="4">
    <source>
        <dbReference type="EMBL" id="VFK75273.1"/>
    </source>
</evidence>
<keyword evidence="1" id="KW-0812">Transmembrane</keyword>
<feature type="transmembrane region" description="Helical" evidence="1">
    <location>
        <begin position="119"/>
        <end position="140"/>
    </location>
</feature>